<dbReference type="STRING" id="1296121.A0A1A6A435"/>
<feature type="compositionally biased region" description="Polar residues" evidence="1">
    <location>
        <begin position="223"/>
        <end position="248"/>
    </location>
</feature>
<dbReference type="EMBL" id="CP144534">
    <property type="protein sequence ID" value="WWC62281.1"/>
    <property type="molecule type" value="Genomic_DNA"/>
</dbReference>
<keyword evidence="2" id="KW-0732">Signal</keyword>
<accession>A0A1A6A435</accession>
<evidence type="ECO:0000313" key="3">
    <source>
        <dbReference type="EMBL" id="OBR84818.1"/>
    </source>
</evidence>
<feature type="compositionally biased region" description="Polar residues" evidence="1">
    <location>
        <begin position="277"/>
        <end position="297"/>
    </location>
</feature>
<reference evidence="4" key="3">
    <citation type="submission" date="2024-02" db="EMBL/GenBank/DDBJ databases">
        <title>Comparative genomics of Cryptococcus and Kwoniella reveals pathogenesis evolution and contrasting modes of karyotype evolution via chromosome fusion or intercentromeric recombination.</title>
        <authorList>
            <person name="Coelho M.A."/>
            <person name="David-Palma M."/>
            <person name="Shea T."/>
            <person name="Bowers K."/>
            <person name="McGinley-Smith S."/>
            <person name="Mohammad A.W."/>
            <person name="Gnirke A."/>
            <person name="Yurkov A.M."/>
            <person name="Nowrousian M."/>
            <person name="Sun S."/>
            <person name="Cuomo C.A."/>
            <person name="Heitman J."/>
        </authorList>
    </citation>
    <scope>NUCLEOTIDE SEQUENCE</scope>
    <source>
        <strain evidence="4">CBS 10117</strain>
    </source>
</reference>
<proteinExistence type="predicted"/>
<dbReference type="KEGG" id="kdj:28967838"/>
<dbReference type="OrthoDB" id="2564988at2759"/>
<feature type="compositionally biased region" description="Polar residues" evidence="1">
    <location>
        <begin position="307"/>
        <end position="316"/>
    </location>
</feature>
<evidence type="ECO:0000313" key="4">
    <source>
        <dbReference type="EMBL" id="WWC62281.1"/>
    </source>
</evidence>
<evidence type="ECO:0000256" key="2">
    <source>
        <dbReference type="SAM" id="SignalP"/>
    </source>
</evidence>
<organism evidence="3">
    <name type="scientific">Kwoniella dejecticola CBS 10117</name>
    <dbReference type="NCBI Taxonomy" id="1296121"/>
    <lineage>
        <taxon>Eukaryota</taxon>
        <taxon>Fungi</taxon>
        <taxon>Dikarya</taxon>
        <taxon>Basidiomycota</taxon>
        <taxon>Agaricomycotina</taxon>
        <taxon>Tremellomycetes</taxon>
        <taxon>Tremellales</taxon>
        <taxon>Cryptococcaceae</taxon>
        <taxon>Kwoniella</taxon>
    </lineage>
</organism>
<keyword evidence="5" id="KW-1185">Reference proteome</keyword>
<feature type="compositionally biased region" description="Low complexity" evidence="1">
    <location>
        <begin position="187"/>
        <end position="221"/>
    </location>
</feature>
<sequence length="353" mass="37189">MLFTQQVTLLAAWGTLYLDLVLAAQRYDNAQFTIYYDIIQDCNTDTADGKSANRLNANANACGYSAEALGSSRIVAINADMFRPELCGTEVTIYRMDNNQPVHFSEGPLFVGDICPAGECAPDHIDIGSKAANDMNGSSGCKNPHGFAWELGDRIIGPPVGPGGSSLGPWKASQGQGQNQNSDTTVWPSISATSSSAPSSPTSWTQESTTASTSAASSWSADGHSSTATQNWAPTQIQSQTVPSSSSEPRGPTGPSSQTQSSDSSRIIPSASSTSINFSGTASSSKGGSPAQNTSSPPLAGGGKVTPLSSNLQISDQKVCRPRTRRKRAPAHARRVRLASHHGHRRTKMLRHH</sequence>
<reference evidence="4" key="2">
    <citation type="submission" date="2013-07" db="EMBL/GenBank/DDBJ databases">
        <authorList>
            <consortium name="The Broad Institute Genome Sequencing Platform"/>
            <person name="Cuomo C."/>
            <person name="Litvintseva A."/>
            <person name="Chen Y."/>
            <person name="Heitman J."/>
            <person name="Sun S."/>
            <person name="Springer D."/>
            <person name="Dromer F."/>
            <person name="Young S.K."/>
            <person name="Zeng Q."/>
            <person name="Gargeya S."/>
            <person name="Fitzgerald M."/>
            <person name="Abouelleil A."/>
            <person name="Alvarado L."/>
            <person name="Berlin A.M."/>
            <person name="Chapman S.B."/>
            <person name="Dewar J."/>
            <person name="Goldberg J."/>
            <person name="Griggs A."/>
            <person name="Gujja S."/>
            <person name="Hansen M."/>
            <person name="Howarth C."/>
            <person name="Imamovic A."/>
            <person name="Larimer J."/>
            <person name="McCowan C."/>
            <person name="Murphy C."/>
            <person name="Pearson M."/>
            <person name="Priest M."/>
            <person name="Roberts A."/>
            <person name="Saif S."/>
            <person name="Shea T."/>
            <person name="Sykes S."/>
            <person name="Wortman J."/>
            <person name="Nusbaum C."/>
            <person name="Birren B."/>
        </authorList>
    </citation>
    <scope>NUCLEOTIDE SEQUENCE</scope>
    <source>
        <strain evidence="4">CBS 10117</strain>
    </source>
</reference>
<protein>
    <submittedName>
        <fullName evidence="3">Uncharacterized protein</fullName>
    </submittedName>
</protein>
<dbReference type="EMBL" id="KI894031">
    <property type="protein sequence ID" value="OBR84818.1"/>
    <property type="molecule type" value="Genomic_DNA"/>
</dbReference>
<feature type="compositionally biased region" description="Polar residues" evidence="1">
    <location>
        <begin position="173"/>
        <end position="186"/>
    </location>
</feature>
<gene>
    <name evidence="3" type="ORF">I303_04139</name>
    <name evidence="4" type="ORF">I303_104877</name>
</gene>
<feature type="compositionally biased region" description="Basic residues" evidence="1">
    <location>
        <begin position="320"/>
        <end position="353"/>
    </location>
</feature>
<evidence type="ECO:0000256" key="1">
    <source>
        <dbReference type="SAM" id="MobiDB-lite"/>
    </source>
</evidence>
<dbReference type="Proteomes" id="UP000078595">
    <property type="component" value="Chromosome 5"/>
</dbReference>
<dbReference type="AlphaFoldDB" id="A0A1A6A435"/>
<dbReference type="GeneID" id="28967838"/>
<feature type="region of interest" description="Disordered" evidence="1">
    <location>
        <begin position="152"/>
        <end position="353"/>
    </location>
</feature>
<feature type="signal peptide" evidence="2">
    <location>
        <begin position="1"/>
        <end position="23"/>
    </location>
</feature>
<dbReference type="VEuPathDB" id="FungiDB:I303_04139"/>
<feature type="chain" id="PRO_5008342086" evidence="2">
    <location>
        <begin position="24"/>
        <end position="353"/>
    </location>
</feature>
<evidence type="ECO:0000313" key="5">
    <source>
        <dbReference type="Proteomes" id="UP000078595"/>
    </source>
</evidence>
<reference evidence="3" key="1">
    <citation type="submission" date="2013-07" db="EMBL/GenBank/DDBJ databases">
        <title>The Genome Sequence of Cryptococcus dejecticola CBS10117.</title>
        <authorList>
            <consortium name="The Broad Institute Genome Sequencing Platform"/>
            <person name="Cuomo C."/>
            <person name="Litvintseva A."/>
            <person name="Chen Y."/>
            <person name="Heitman J."/>
            <person name="Sun S."/>
            <person name="Springer D."/>
            <person name="Dromer F."/>
            <person name="Young S.K."/>
            <person name="Zeng Q."/>
            <person name="Gargeya S."/>
            <person name="Fitzgerald M."/>
            <person name="Abouelleil A."/>
            <person name="Alvarado L."/>
            <person name="Berlin A.M."/>
            <person name="Chapman S.B."/>
            <person name="Dewar J."/>
            <person name="Goldberg J."/>
            <person name="Griggs A."/>
            <person name="Gujja S."/>
            <person name="Hansen M."/>
            <person name="Howarth C."/>
            <person name="Imamovic A."/>
            <person name="Larimer J."/>
            <person name="McCowan C."/>
            <person name="Murphy C."/>
            <person name="Pearson M."/>
            <person name="Priest M."/>
            <person name="Roberts A."/>
            <person name="Saif S."/>
            <person name="Shea T."/>
            <person name="Sykes S."/>
            <person name="Wortman J."/>
            <person name="Nusbaum C."/>
            <person name="Birren B."/>
        </authorList>
    </citation>
    <scope>NUCLEOTIDE SEQUENCE [LARGE SCALE GENOMIC DNA]</scope>
    <source>
        <strain evidence="3">CBS 10117</strain>
    </source>
</reference>
<feature type="compositionally biased region" description="Low complexity" evidence="1">
    <location>
        <begin position="251"/>
        <end position="276"/>
    </location>
</feature>
<dbReference type="RefSeq" id="XP_018262660.1">
    <property type="nucleotide sequence ID" value="XM_018407449.1"/>
</dbReference>
<name>A0A1A6A435_9TREE</name>